<dbReference type="Gene3D" id="1.10.1200.120">
    <property type="entry name" value="Large-conductance mechanosensitive channel, MscL, domain 1"/>
    <property type="match status" value="1"/>
</dbReference>
<dbReference type="AlphaFoldDB" id="A0A6N8IIK2"/>
<keyword evidence="6 9" id="KW-0406">Ion transport</keyword>
<feature type="transmembrane region" description="Helical" evidence="9">
    <location>
        <begin position="20"/>
        <end position="50"/>
    </location>
</feature>
<dbReference type="SUPFAM" id="SSF81330">
    <property type="entry name" value="Gated mechanosensitive channel"/>
    <property type="match status" value="1"/>
</dbReference>
<feature type="transmembrane region" description="Helical" evidence="9">
    <location>
        <begin position="70"/>
        <end position="94"/>
    </location>
</feature>
<keyword evidence="8 9" id="KW-0407">Ion channel</keyword>
<organism evidence="10 11">
    <name type="scientific">Gordonibacter urolithinfaciens</name>
    <dbReference type="NCBI Taxonomy" id="1335613"/>
    <lineage>
        <taxon>Bacteria</taxon>
        <taxon>Bacillati</taxon>
        <taxon>Actinomycetota</taxon>
        <taxon>Coriobacteriia</taxon>
        <taxon>Eggerthellales</taxon>
        <taxon>Eggerthellaceae</taxon>
        <taxon>Gordonibacter</taxon>
    </lineage>
</organism>
<evidence type="ECO:0000313" key="10">
    <source>
        <dbReference type="EMBL" id="MVN15678.1"/>
    </source>
</evidence>
<evidence type="ECO:0000256" key="5">
    <source>
        <dbReference type="ARBA" id="ARBA00022989"/>
    </source>
</evidence>
<comment type="caution">
    <text evidence="10">The sequence shown here is derived from an EMBL/GenBank/DDBJ whole genome shotgun (WGS) entry which is preliminary data.</text>
</comment>
<dbReference type="PRINTS" id="PR01264">
    <property type="entry name" value="MECHCHANNEL"/>
</dbReference>
<dbReference type="GO" id="GO:0008381">
    <property type="term" value="F:mechanosensitive monoatomic ion channel activity"/>
    <property type="evidence" value="ECO:0007669"/>
    <property type="project" value="UniProtKB-UniRule"/>
</dbReference>
<comment type="subunit">
    <text evidence="9">Homopentamer.</text>
</comment>
<evidence type="ECO:0000256" key="9">
    <source>
        <dbReference type="HAMAP-Rule" id="MF_00115"/>
    </source>
</evidence>
<evidence type="ECO:0000256" key="7">
    <source>
        <dbReference type="ARBA" id="ARBA00023136"/>
    </source>
</evidence>
<dbReference type="RefSeq" id="WP_087192205.1">
    <property type="nucleotide sequence ID" value="NZ_DBEYPL010000070.1"/>
</dbReference>
<evidence type="ECO:0000256" key="6">
    <source>
        <dbReference type="ARBA" id="ARBA00023065"/>
    </source>
</evidence>
<reference evidence="10 11" key="1">
    <citation type="submission" date="2019-11" db="EMBL/GenBank/DDBJ databases">
        <title>Whole genome shotgun sequencing (WGS) data from Adlercreutzia equolifaciens ResAG-91, Eggerthella lenta MRI-F36, MRI-F37, MRI-F40, ResAG-49, ResAG-88, ResAG-121, ResAG-145, and Gordonibacter sp. ResAG-5, ResAG-26, ResAG-43, ResAG-50, ResAG-59.</title>
        <authorList>
            <person name="Stoll D.A."/>
            <person name="Danylec N."/>
            <person name="Franz C.M.A.P."/>
            <person name="Huch M."/>
        </authorList>
    </citation>
    <scope>NUCLEOTIDE SEQUENCE [LARGE SCALE GENOMIC DNA]</scope>
    <source>
        <strain evidence="10 11">ResAG-59</strain>
    </source>
</reference>
<dbReference type="PANTHER" id="PTHR30266:SF2">
    <property type="entry name" value="LARGE-CONDUCTANCE MECHANOSENSITIVE CHANNEL"/>
    <property type="match status" value="1"/>
</dbReference>
<dbReference type="InterPro" id="IPR001185">
    <property type="entry name" value="MS_channel"/>
</dbReference>
<evidence type="ECO:0000256" key="8">
    <source>
        <dbReference type="ARBA" id="ARBA00023303"/>
    </source>
</evidence>
<dbReference type="HAMAP" id="MF_00115">
    <property type="entry name" value="MscL"/>
    <property type="match status" value="1"/>
</dbReference>
<keyword evidence="5 9" id="KW-1133">Transmembrane helix</keyword>
<keyword evidence="11" id="KW-1185">Reference proteome</keyword>
<keyword evidence="7 9" id="KW-0472">Membrane</keyword>
<dbReference type="InterPro" id="IPR036019">
    <property type="entry name" value="MscL_channel"/>
</dbReference>
<keyword evidence="2 9" id="KW-0813">Transport</keyword>
<evidence type="ECO:0000313" key="11">
    <source>
        <dbReference type="Proteomes" id="UP000468327"/>
    </source>
</evidence>
<comment type="subcellular location">
    <subcellularLocation>
        <location evidence="9">Cell membrane</location>
        <topology evidence="9">Multi-pass membrane protein</topology>
    </subcellularLocation>
    <subcellularLocation>
        <location evidence="1">Membrane</location>
        <topology evidence="1">Multi-pass membrane protein</topology>
    </subcellularLocation>
</comment>
<dbReference type="PANTHER" id="PTHR30266">
    <property type="entry name" value="MECHANOSENSITIVE CHANNEL MSCL"/>
    <property type="match status" value="1"/>
</dbReference>
<evidence type="ECO:0000256" key="2">
    <source>
        <dbReference type="ARBA" id="ARBA00022448"/>
    </source>
</evidence>
<protein>
    <recommendedName>
        <fullName evidence="9">Large-conductance mechanosensitive channel</fullName>
    </recommendedName>
</protein>
<dbReference type="InterPro" id="IPR037673">
    <property type="entry name" value="MSC/AndL"/>
</dbReference>
<sequence length="149" mass="15845">MKKFLQEFKDFINQGNVMDLAVAVVIGAAFTAIVNSAVSDLIMPIVGAFTGGVNFSNLKLYLPLGAGDSAIAYGSFINAVIQFVIIAFVVFLMVKALNKARSLAKHGKQAEEERAPHCPYCLEEVAEGATRCPHCTAELPEPAGLTAKA</sequence>
<evidence type="ECO:0000256" key="1">
    <source>
        <dbReference type="ARBA" id="ARBA00004141"/>
    </source>
</evidence>
<accession>A0A6N8IIK2</accession>
<evidence type="ECO:0000256" key="3">
    <source>
        <dbReference type="ARBA" id="ARBA00022475"/>
    </source>
</evidence>
<comment type="function">
    <text evidence="9">Channel that opens in response to stretch forces in the membrane lipid bilayer. May participate in the regulation of osmotic pressure changes within the cell.</text>
</comment>
<evidence type="ECO:0000256" key="4">
    <source>
        <dbReference type="ARBA" id="ARBA00022692"/>
    </source>
</evidence>
<keyword evidence="3 9" id="KW-1003">Cell membrane</keyword>
<gene>
    <name evidence="9 10" type="primary">mscL</name>
    <name evidence="10" type="ORF">GO738_10045</name>
</gene>
<comment type="similarity">
    <text evidence="9">Belongs to the MscL family.</text>
</comment>
<dbReference type="GO" id="GO:0005886">
    <property type="term" value="C:plasma membrane"/>
    <property type="evidence" value="ECO:0007669"/>
    <property type="project" value="UniProtKB-SubCell"/>
</dbReference>
<keyword evidence="4 9" id="KW-0812">Transmembrane</keyword>
<name>A0A6N8IIK2_9ACTN</name>
<dbReference type="EMBL" id="WPOC01000015">
    <property type="protein sequence ID" value="MVN15678.1"/>
    <property type="molecule type" value="Genomic_DNA"/>
</dbReference>
<dbReference type="Proteomes" id="UP000468327">
    <property type="component" value="Unassembled WGS sequence"/>
</dbReference>
<dbReference type="NCBIfam" id="TIGR00220">
    <property type="entry name" value="mscL"/>
    <property type="match status" value="1"/>
</dbReference>
<proteinExistence type="inferred from homology"/>
<dbReference type="Pfam" id="PF01741">
    <property type="entry name" value="MscL"/>
    <property type="match status" value="1"/>
</dbReference>